<evidence type="ECO:0000259" key="8">
    <source>
        <dbReference type="Pfam" id="PF05140"/>
    </source>
</evidence>
<accession>A0A3M6PWY4</accession>
<keyword evidence="4 7" id="KW-1133">Transmembrane helix</keyword>
<dbReference type="EMBL" id="RDQL01000025">
    <property type="protein sequence ID" value="RMW95497.1"/>
    <property type="molecule type" value="Genomic_DNA"/>
</dbReference>
<dbReference type="GO" id="GO:0016020">
    <property type="term" value="C:membrane"/>
    <property type="evidence" value="ECO:0007669"/>
    <property type="project" value="UniProtKB-SubCell"/>
</dbReference>
<evidence type="ECO:0000256" key="6">
    <source>
        <dbReference type="SAM" id="MobiDB-lite"/>
    </source>
</evidence>
<feature type="region of interest" description="Disordered" evidence="6">
    <location>
        <begin position="54"/>
        <end position="77"/>
    </location>
</feature>
<comment type="caution">
    <text evidence="9">The sequence shown here is derived from an EMBL/GenBank/DDBJ whole genome shotgun (WGS) entry which is preliminary data.</text>
</comment>
<evidence type="ECO:0000256" key="3">
    <source>
        <dbReference type="ARBA" id="ARBA00022748"/>
    </source>
</evidence>
<feature type="compositionally biased region" description="Pro residues" evidence="6">
    <location>
        <begin position="673"/>
        <end position="683"/>
    </location>
</feature>
<gene>
    <name evidence="9" type="ORF">EBQ25_11795</name>
</gene>
<comment type="subcellular location">
    <subcellularLocation>
        <location evidence="1">Membrane</location>
        <topology evidence="1">Multi-pass membrane protein</topology>
    </subcellularLocation>
</comment>
<dbReference type="Pfam" id="PF05140">
    <property type="entry name" value="ResB"/>
    <property type="match status" value="1"/>
</dbReference>
<keyword evidence="5 7" id="KW-0472">Membrane</keyword>
<evidence type="ECO:0000313" key="10">
    <source>
        <dbReference type="Proteomes" id="UP000267035"/>
    </source>
</evidence>
<keyword evidence="2 7" id="KW-0812">Transmembrane</keyword>
<dbReference type="InterPro" id="IPR007816">
    <property type="entry name" value="ResB-like_domain"/>
</dbReference>
<feature type="transmembrane region" description="Helical" evidence="7">
    <location>
        <begin position="179"/>
        <end position="201"/>
    </location>
</feature>
<dbReference type="Proteomes" id="UP000267035">
    <property type="component" value="Unassembled WGS sequence"/>
</dbReference>
<feature type="region of interest" description="Disordered" evidence="6">
    <location>
        <begin position="657"/>
        <end position="694"/>
    </location>
</feature>
<evidence type="ECO:0000256" key="1">
    <source>
        <dbReference type="ARBA" id="ARBA00004141"/>
    </source>
</evidence>
<feature type="transmembrane region" description="Helical" evidence="7">
    <location>
        <begin position="282"/>
        <end position="305"/>
    </location>
</feature>
<evidence type="ECO:0000256" key="2">
    <source>
        <dbReference type="ARBA" id="ARBA00022692"/>
    </source>
</evidence>
<name>A0A3M6PWY4_9BURK</name>
<organism evidence="9 10">
    <name type="scientific">Allofranklinella schreckenbergeri</name>
    <dbReference type="NCBI Taxonomy" id="1076744"/>
    <lineage>
        <taxon>Bacteria</taxon>
        <taxon>Pseudomonadati</taxon>
        <taxon>Pseudomonadota</taxon>
        <taxon>Betaproteobacteria</taxon>
        <taxon>Burkholderiales</taxon>
        <taxon>Comamonadaceae</taxon>
        <taxon>Allofranklinella</taxon>
    </lineage>
</organism>
<protein>
    <recommendedName>
        <fullName evidence="8">ResB-like domain-containing protein</fullName>
    </recommendedName>
</protein>
<proteinExistence type="predicted"/>
<dbReference type="InterPro" id="IPR023494">
    <property type="entry name" value="Cyt_c_bgen_Ccs1/CcsB/ResB"/>
</dbReference>
<feature type="transmembrane region" description="Helical" evidence="7">
    <location>
        <begin position="127"/>
        <end position="147"/>
    </location>
</feature>
<reference evidence="9 10" key="1">
    <citation type="submission" date="2018-10" db="EMBL/GenBank/DDBJ databases">
        <title>Comamonadaceae CDC group NO-1 genome sequencing and assembly.</title>
        <authorList>
            <person name="Bernier A.-M."/>
            <person name="Bernard K."/>
        </authorList>
    </citation>
    <scope>NUCLEOTIDE SEQUENCE [LARGE SCALE GENOMIC DNA]</scope>
    <source>
        <strain evidence="9 10">NML161473</strain>
    </source>
</reference>
<feature type="domain" description="ResB-like" evidence="8">
    <location>
        <begin position="127"/>
        <end position="854"/>
    </location>
</feature>
<dbReference type="PANTHER" id="PTHR31566:SF0">
    <property type="entry name" value="CYTOCHROME C BIOGENESIS PROTEIN CCS1, CHLOROPLASTIC"/>
    <property type="match status" value="1"/>
</dbReference>
<dbReference type="AlphaFoldDB" id="A0A3M6PWY4"/>
<dbReference type="PANTHER" id="PTHR31566">
    <property type="entry name" value="CYTOCHROME C BIOGENESIS PROTEIN CCS1, CHLOROPLASTIC"/>
    <property type="match status" value="1"/>
</dbReference>
<evidence type="ECO:0000313" key="9">
    <source>
        <dbReference type="EMBL" id="RMW95497.1"/>
    </source>
</evidence>
<evidence type="ECO:0000256" key="5">
    <source>
        <dbReference type="ARBA" id="ARBA00023136"/>
    </source>
</evidence>
<dbReference type="GO" id="GO:0017004">
    <property type="term" value="P:cytochrome complex assembly"/>
    <property type="evidence" value="ECO:0007669"/>
    <property type="project" value="UniProtKB-KW"/>
</dbReference>
<evidence type="ECO:0000256" key="7">
    <source>
        <dbReference type="SAM" id="Phobius"/>
    </source>
</evidence>
<sequence>MSWRKVCPSIAGAMPRRVTSTSGNSGMGGLCKGDGRRRLCTSHRPIARSAWHACQPGQRGGAQSASHALDKTPRQRPRAFGGTIAHAMPTAPRFRPSAAAAAASTAPAAPSRPAPWWRRALRLLASMRFAIAIMLVLCLGALAASLVPQQQAAASYYAHFGPTGGAVILALGLDDAYGAWWFLALLGFLIASTSLCVARHAPYYLAGMRRLPVHIRINGFAALPWRARAALAGDAPALAAQAVQALRQRRWRATALPRHDAHGAPGWLVAARKGASRKWGYIASHSAIVLIGLGGLIDSGLWVQWQRWRQDLQPWAQAGAPESANAAHWLSPRTPAYRGELHVAEGQQSATALIASPPGALALALPFALGLERFEVAYYPNGTPQRFASQVAITDRHSGQLSRHRIEVNHPLRVHGVDVYLAGFGDGGSPVTLRPVALRTAPQRPDAAPTPPPPLLHTRIGQALPVGPAQGLPQTYTLEAAQLGLFHIEDERNARQATTDAEAAVEAAPPAVPPTSIWRERLRAATRAGHAPGAEPPWRDFGPHITYRLRDASGQAHAFRHFQRAADLGDGVPVFLLGVREPLAHEADWRYLRIPQDAQGRMDDFLRLSHALGDARARQQAVQRYVQTAALSAPATAALHASASQALAAFAGAHTSDAHITAQPPNTLSDTPPDTPPDSPSVSPPANAADATHWPNGGLPALARLLKQAPPEHAQRSAALLLRMLQGLLLELLQARRHAEGLPALDRHAPATHAFLHTALTALDALHAYPVPVAFTLEDFTPVYQAAFQITRAPGQPLVFAGLALLVLGVGLMLYVREQRLWLWLRQRPDSATCDALLGMNSPHRTQDMQRRFDALQTLLLHPANPHDLQIKKK</sequence>
<feature type="transmembrane region" description="Helical" evidence="7">
    <location>
        <begin position="798"/>
        <end position="816"/>
    </location>
</feature>
<evidence type="ECO:0000256" key="4">
    <source>
        <dbReference type="ARBA" id="ARBA00022989"/>
    </source>
</evidence>
<keyword evidence="3" id="KW-0201">Cytochrome c-type biogenesis</keyword>
<keyword evidence="10" id="KW-1185">Reference proteome</keyword>